<dbReference type="EMBL" id="FTNK01000003">
    <property type="protein sequence ID" value="SIQ67834.1"/>
    <property type="molecule type" value="Genomic_DNA"/>
</dbReference>
<name>A0ABY1JS46_9BACL</name>
<dbReference type="Proteomes" id="UP000186666">
    <property type="component" value="Unassembled WGS sequence"/>
</dbReference>
<evidence type="ECO:0008006" key="3">
    <source>
        <dbReference type="Google" id="ProtNLM"/>
    </source>
</evidence>
<evidence type="ECO:0000313" key="1">
    <source>
        <dbReference type="EMBL" id="SIQ67834.1"/>
    </source>
</evidence>
<organism evidence="1 2">
    <name type="scientific">Paenibacillus macquariensis</name>
    <dbReference type="NCBI Taxonomy" id="948756"/>
    <lineage>
        <taxon>Bacteria</taxon>
        <taxon>Bacillati</taxon>
        <taxon>Bacillota</taxon>
        <taxon>Bacilli</taxon>
        <taxon>Bacillales</taxon>
        <taxon>Paenibacillaceae</taxon>
        <taxon>Paenibacillus</taxon>
    </lineage>
</organism>
<sequence length="119" mass="14088">MELFPSPSKIEIEDVRELLKKYPSMCHTLKVLDNKTELTIYEQQVYQEYSVKKNQIEMAVQCILDQEIRGIIHFRFIEKNQRWATVTRWDRFTDRSLDRKIVEGIESIAGTLKLIGAIK</sequence>
<proteinExistence type="predicted"/>
<protein>
    <recommendedName>
        <fullName evidence="3">Phage ABA sandwich domain-containing protein</fullName>
    </recommendedName>
</protein>
<comment type="caution">
    <text evidence="1">The sequence shown here is derived from an EMBL/GenBank/DDBJ whole genome shotgun (WGS) entry which is preliminary data.</text>
</comment>
<keyword evidence="2" id="KW-1185">Reference proteome</keyword>
<accession>A0ABY1JS46</accession>
<gene>
    <name evidence="1" type="ORF">SAMN05421578_103322</name>
</gene>
<reference evidence="1 2" key="1">
    <citation type="submission" date="2017-01" db="EMBL/GenBank/DDBJ databases">
        <authorList>
            <person name="Varghese N."/>
            <person name="Submissions S."/>
        </authorList>
    </citation>
    <scope>NUCLEOTIDE SEQUENCE [LARGE SCALE GENOMIC DNA]</scope>
    <source>
        <strain evidence="1 2">ATCC 23464</strain>
    </source>
</reference>
<evidence type="ECO:0000313" key="2">
    <source>
        <dbReference type="Proteomes" id="UP000186666"/>
    </source>
</evidence>